<comment type="caution">
    <text evidence="2">The sequence shown here is derived from an EMBL/GenBank/DDBJ whole genome shotgun (WGS) entry which is preliminary data.</text>
</comment>
<evidence type="ECO:0000313" key="2">
    <source>
        <dbReference type="EMBL" id="NIJ00557.1"/>
    </source>
</evidence>
<reference evidence="2 3" key="1">
    <citation type="submission" date="2020-03" db="EMBL/GenBank/DDBJ databases">
        <title>Genomic Encyclopedia of Type Strains, Phase III (KMG-III): the genomes of soil and plant-associated and newly described type strains.</title>
        <authorList>
            <person name="Whitman W."/>
        </authorList>
    </citation>
    <scope>NUCLEOTIDE SEQUENCE [LARGE SCALE GENOMIC DNA]</scope>
    <source>
        <strain evidence="2 3">CECT 4207</strain>
    </source>
</reference>
<gene>
    <name evidence="2" type="ORF">FHR86_000870</name>
</gene>
<dbReference type="RefSeq" id="WP_167264288.1">
    <property type="nucleotide sequence ID" value="NZ_BAAAVO010000009.1"/>
</dbReference>
<keyword evidence="1" id="KW-0472">Membrane</keyword>
<organism evidence="2 3">
    <name type="scientific">Paenarthrobacter ilicis</name>
    <dbReference type="NCBI Taxonomy" id="43665"/>
    <lineage>
        <taxon>Bacteria</taxon>
        <taxon>Bacillati</taxon>
        <taxon>Actinomycetota</taxon>
        <taxon>Actinomycetes</taxon>
        <taxon>Micrococcales</taxon>
        <taxon>Micrococcaceae</taxon>
        <taxon>Paenarthrobacter</taxon>
    </lineage>
</organism>
<evidence type="ECO:0000256" key="1">
    <source>
        <dbReference type="SAM" id="Phobius"/>
    </source>
</evidence>
<keyword evidence="3" id="KW-1185">Reference proteome</keyword>
<feature type="transmembrane region" description="Helical" evidence="1">
    <location>
        <begin position="133"/>
        <end position="152"/>
    </location>
</feature>
<keyword evidence="1" id="KW-1133">Transmembrane helix</keyword>
<sequence>MTADNRSTPLHSGSRGRRRLKLLLWRTAALLFLIGAIAGSAALVTTQAQVALFSEIVPATVIAQDASRHRGEHCVVQLDYVVGGQGYRGSFDTNSTCRAVPGPGSDVMVSVYSHDPRQHLKLVGHDGSSWTPWPAFVAGALLIGVAWVIFVITSEAYKQQIDAGPLPTNPGARPW</sequence>
<proteinExistence type="predicted"/>
<dbReference type="EMBL" id="JAAOZD010000002">
    <property type="protein sequence ID" value="NIJ00557.1"/>
    <property type="molecule type" value="Genomic_DNA"/>
</dbReference>
<name>A0ABX0TIH7_9MICC</name>
<evidence type="ECO:0000313" key="3">
    <source>
        <dbReference type="Proteomes" id="UP000802392"/>
    </source>
</evidence>
<feature type="transmembrane region" description="Helical" evidence="1">
    <location>
        <begin position="23"/>
        <end position="44"/>
    </location>
</feature>
<evidence type="ECO:0008006" key="4">
    <source>
        <dbReference type="Google" id="ProtNLM"/>
    </source>
</evidence>
<accession>A0ABX0TIH7</accession>
<protein>
    <recommendedName>
        <fullName evidence="4">DUF3592 domain-containing protein</fullName>
    </recommendedName>
</protein>
<keyword evidence="1" id="KW-0812">Transmembrane</keyword>
<dbReference type="Proteomes" id="UP000802392">
    <property type="component" value="Unassembled WGS sequence"/>
</dbReference>